<dbReference type="AlphaFoldDB" id="A0A9P6TD69"/>
<dbReference type="Pfam" id="PF03031">
    <property type="entry name" value="NIF"/>
    <property type="match status" value="1"/>
</dbReference>
<dbReference type="InterPro" id="IPR023214">
    <property type="entry name" value="HAD_sf"/>
</dbReference>
<dbReference type="GO" id="GO:0005744">
    <property type="term" value="C:TIM23 mitochondrial import inner membrane translocase complex"/>
    <property type="evidence" value="ECO:0007669"/>
    <property type="project" value="UniProtKB-UniRule"/>
</dbReference>
<dbReference type="PROSITE" id="PS50969">
    <property type="entry name" value="FCP1"/>
    <property type="match status" value="1"/>
</dbReference>
<evidence type="ECO:0000259" key="2">
    <source>
        <dbReference type="PROSITE" id="PS50969"/>
    </source>
</evidence>
<reference evidence="3" key="1">
    <citation type="submission" date="2013-11" db="EMBL/GenBank/DDBJ databases">
        <title>Genome sequence of the fusiform rust pathogen reveals effectors for host alternation and coevolution with pine.</title>
        <authorList>
            <consortium name="DOE Joint Genome Institute"/>
            <person name="Smith K."/>
            <person name="Pendleton A."/>
            <person name="Kubisiak T."/>
            <person name="Anderson C."/>
            <person name="Salamov A."/>
            <person name="Aerts A."/>
            <person name="Riley R."/>
            <person name="Clum A."/>
            <person name="Lindquist E."/>
            <person name="Ence D."/>
            <person name="Campbell M."/>
            <person name="Kronenberg Z."/>
            <person name="Feau N."/>
            <person name="Dhillon B."/>
            <person name="Hamelin R."/>
            <person name="Burleigh J."/>
            <person name="Smith J."/>
            <person name="Yandell M."/>
            <person name="Nelson C."/>
            <person name="Grigoriev I."/>
            <person name="Davis J."/>
        </authorList>
    </citation>
    <scope>NUCLEOTIDE SEQUENCE</scope>
    <source>
        <strain evidence="3">G11</strain>
    </source>
</reference>
<dbReference type="SUPFAM" id="SSF56784">
    <property type="entry name" value="HAD-like"/>
    <property type="match status" value="1"/>
</dbReference>
<dbReference type="InterPro" id="IPR004274">
    <property type="entry name" value="FCP1_dom"/>
</dbReference>
<comment type="subunit">
    <text evidence="1">Component of the TIM23 complex.</text>
</comment>
<feature type="domain" description="FCP1 homology" evidence="2">
    <location>
        <begin position="15"/>
        <end position="246"/>
    </location>
</feature>
<keyword evidence="1" id="KW-0653">Protein transport</keyword>
<dbReference type="InterPro" id="IPR050365">
    <property type="entry name" value="TIM50"/>
</dbReference>
<keyword evidence="1" id="KW-0496">Mitochondrion</keyword>
<keyword evidence="4" id="KW-1185">Reference proteome</keyword>
<keyword evidence="1" id="KW-0809">Transit peptide</keyword>
<dbReference type="SMART" id="SM00577">
    <property type="entry name" value="CPDc"/>
    <property type="match status" value="1"/>
</dbReference>
<dbReference type="OrthoDB" id="1711508at2759"/>
<dbReference type="Proteomes" id="UP000886653">
    <property type="component" value="Unassembled WGS sequence"/>
</dbReference>
<comment type="similarity">
    <text evidence="1">Belongs to the TIM50 family.</text>
</comment>
<keyword evidence="1" id="KW-0813">Transport</keyword>
<dbReference type="PANTHER" id="PTHR12210">
    <property type="entry name" value="DULLARD PROTEIN PHOSPHATASE"/>
    <property type="match status" value="1"/>
</dbReference>
<evidence type="ECO:0000313" key="4">
    <source>
        <dbReference type="Proteomes" id="UP000886653"/>
    </source>
</evidence>
<accession>A0A9P6TD69</accession>
<gene>
    <name evidence="3" type="ORF">CROQUDRAFT_132121</name>
</gene>
<dbReference type="InterPro" id="IPR036412">
    <property type="entry name" value="HAD-like_sf"/>
</dbReference>
<sequence length="280" mass="33114">MILKEISIEVSDLEIRIPPPLLILDLNGSLLFRPKWKSESKRESPINRPNLRQFKDYIFGTHFINDLEYQNFEVMIWSSAQGKNVERMLTSLEISKRDLPLKFNKIKEEKVKNNDNNLNMRNDFDQINLIEKFNKSISLNDNHHHNNIKHEVIEIWDRSNMGLNELDYNAKVQTTKDLNKIWSSIVWRDPYQNTQRKKWDARNTIIIDDSPDKMSLQPYNLLEIKEYKGESEDDELLKVIEKLKILRKQSNISSFIKNGGLKGNIKIEDEEKVSTEQEKT</sequence>
<organism evidence="3 4">
    <name type="scientific">Cronartium quercuum f. sp. fusiforme G11</name>
    <dbReference type="NCBI Taxonomy" id="708437"/>
    <lineage>
        <taxon>Eukaryota</taxon>
        <taxon>Fungi</taxon>
        <taxon>Dikarya</taxon>
        <taxon>Basidiomycota</taxon>
        <taxon>Pucciniomycotina</taxon>
        <taxon>Pucciniomycetes</taxon>
        <taxon>Pucciniales</taxon>
        <taxon>Coleosporiaceae</taxon>
        <taxon>Cronartium</taxon>
    </lineage>
</organism>
<keyword evidence="1" id="KW-0811">Translocation</keyword>
<protein>
    <recommendedName>
        <fullName evidence="1">Mitochondrial import inner membrane translocase subunit TIM50</fullName>
    </recommendedName>
</protein>
<dbReference type="Gene3D" id="3.40.50.1000">
    <property type="entry name" value="HAD superfamily/HAD-like"/>
    <property type="match status" value="1"/>
</dbReference>
<proteinExistence type="inferred from homology"/>
<evidence type="ECO:0000313" key="3">
    <source>
        <dbReference type="EMBL" id="KAG0148131.1"/>
    </source>
</evidence>
<evidence type="ECO:0000256" key="1">
    <source>
        <dbReference type="RuleBase" id="RU365079"/>
    </source>
</evidence>
<dbReference type="EMBL" id="MU167240">
    <property type="protein sequence ID" value="KAG0148131.1"/>
    <property type="molecule type" value="Genomic_DNA"/>
</dbReference>
<dbReference type="GO" id="GO:0015031">
    <property type="term" value="P:protein transport"/>
    <property type="evidence" value="ECO:0007669"/>
    <property type="project" value="UniProtKB-KW"/>
</dbReference>
<comment type="subcellular location">
    <subcellularLocation>
        <location evidence="1">Mitochondrion inner membrane</location>
        <topology evidence="1">Single-pass membrane protein</topology>
    </subcellularLocation>
</comment>
<name>A0A9P6TD69_9BASI</name>
<comment type="caution">
    <text evidence="3">The sequence shown here is derived from an EMBL/GenBank/DDBJ whole genome shotgun (WGS) entry which is preliminary data.</text>
</comment>
<comment type="function">
    <text evidence="1">Essential component of the TIM23 complex, a complex that mediates the translocation of transit peptide-containing proteins across the mitochondrial inner membrane.</text>
</comment>